<organism evidence="1 2">
    <name type="scientific">Trametes sanguinea</name>
    <dbReference type="NCBI Taxonomy" id="158606"/>
    <lineage>
        <taxon>Eukaryota</taxon>
        <taxon>Fungi</taxon>
        <taxon>Dikarya</taxon>
        <taxon>Basidiomycota</taxon>
        <taxon>Agaricomycotina</taxon>
        <taxon>Agaricomycetes</taxon>
        <taxon>Polyporales</taxon>
        <taxon>Polyporaceae</taxon>
        <taxon>Trametes</taxon>
    </lineage>
</organism>
<comment type="caution">
    <text evidence="1">The sequence shown here is derived from an EMBL/GenBank/DDBJ whole genome shotgun (WGS) entry which is preliminary data.</text>
</comment>
<reference evidence="1" key="1">
    <citation type="submission" date="2022-08" db="EMBL/GenBank/DDBJ databases">
        <title>Genome Sequence of Pycnoporus sanguineus.</title>
        <authorList>
            <person name="Buettner E."/>
        </authorList>
    </citation>
    <scope>NUCLEOTIDE SEQUENCE</scope>
    <source>
        <strain evidence="1">CG-C14</strain>
    </source>
</reference>
<keyword evidence="2" id="KW-1185">Reference proteome</keyword>
<evidence type="ECO:0000313" key="2">
    <source>
        <dbReference type="Proteomes" id="UP001144978"/>
    </source>
</evidence>
<proteinExistence type="predicted"/>
<protein>
    <submittedName>
        <fullName evidence="1">Uncharacterized protein</fullName>
    </submittedName>
</protein>
<dbReference type="EMBL" id="JANSHE010004067">
    <property type="protein sequence ID" value="KAJ2981291.1"/>
    <property type="molecule type" value="Genomic_DNA"/>
</dbReference>
<sequence>MDQELELQLKFAREMFSAHSERLFCDSDARKEALWSALATVDFADTSLFSRSLLRLRPTALARAFAPPSILHVDARTEYLSLASAMSQRSCVYNVPMALDPEHMRTQGLDPLLAWSRNRYHVRQSRDFVLGPMHPISFVEEFLPLPSRSRDNLLSSRNAFAAVPRSADTPAQIYEPLASSLNRKTKYKERCPGYAFVKTVERSTRLDRLGHIKPHICCFASQALDTVLHASQDSRVELGYAETFIQVATSPLADYFVDPDPDLDVPGLIAHQFTREFEDEESYDLAERAWGLHIGYVTEVFARQQRIFLYTVSLFGPFARLFRWDRSGCVVSESFDIHEHPDIITEFLWRFAHLSDAERGHDLTYSMASRDEEALFRDTVRAYVALQLDVFDEELDNALKTHYQPGHVTKVPVHSPAAAGSGLKHYDLLVSRPVVSPLSLDGRCTRGFWAVDVETGKVVFLKDTWRIASHSETEGDILRRLNELGVRNVPILAFQGDVVDRRNNALEGNEPVYQETRTNKYVAEPWAHRIDGKDVIVRRRRHYRLVTSTVGYSIKTLRGTEELLHSTYDVFIAMKDALEKDSRIHRDLSVGNIILVKEPGRAIRRGYLIDWDASDRTDDAGESLHAGRAVGLFYF</sequence>
<name>A0ACC1NRS3_9APHY</name>
<accession>A0ACC1NRS3</accession>
<gene>
    <name evidence="1" type="ORF">NUW54_g10892</name>
</gene>
<dbReference type="Proteomes" id="UP001144978">
    <property type="component" value="Unassembled WGS sequence"/>
</dbReference>
<evidence type="ECO:0000313" key="1">
    <source>
        <dbReference type="EMBL" id="KAJ2981291.1"/>
    </source>
</evidence>